<dbReference type="Gene3D" id="3.60.21.10">
    <property type="match status" value="1"/>
</dbReference>
<dbReference type="Pfam" id="PF00149">
    <property type="entry name" value="Metallophos"/>
    <property type="match status" value="1"/>
</dbReference>
<evidence type="ECO:0000313" key="2">
    <source>
        <dbReference type="EMBL" id="RSU02293.1"/>
    </source>
</evidence>
<evidence type="ECO:0000259" key="1">
    <source>
        <dbReference type="Pfam" id="PF00149"/>
    </source>
</evidence>
<protein>
    <submittedName>
        <fullName evidence="2">Serine/threonine protein phosphatase</fullName>
    </submittedName>
</protein>
<dbReference type="GO" id="GO:0110154">
    <property type="term" value="P:RNA decapping"/>
    <property type="evidence" value="ECO:0007669"/>
    <property type="project" value="TreeGrafter"/>
</dbReference>
<dbReference type="EMBL" id="NGJX01000005">
    <property type="protein sequence ID" value="RSU02293.1"/>
    <property type="molecule type" value="Genomic_DNA"/>
</dbReference>
<reference evidence="2 3" key="1">
    <citation type="submission" date="2017-05" db="EMBL/GenBank/DDBJ databases">
        <title>Vagococcus spp. assemblies.</title>
        <authorList>
            <person name="Gulvik C.A."/>
        </authorList>
    </citation>
    <scope>NUCLEOTIDE SEQUENCE [LARGE SCALE GENOMIC DNA]</scope>
    <source>
        <strain evidence="2 3">NCFB 2497</strain>
    </source>
</reference>
<dbReference type="GO" id="GO:0005737">
    <property type="term" value="C:cytoplasm"/>
    <property type="evidence" value="ECO:0007669"/>
    <property type="project" value="TreeGrafter"/>
</dbReference>
<dbReference type="SUPFAM" id="SSF56300">
    <property type="entry name" value="Metallo-dependent phosphatases"/>
    <property type="match status" value="1"/>
</dbReference>
<dbReference type="InterPro" id="IPR029052">
    <property type="entry name" value="Metallo-depent_PP-like"/>
</dbReference>
<dbReference type="Proteomes" id="UP000288197">
    <property type="component" value="Unassembled WGS sequence"/>
</dbReference>
<dbReference type="InterPro" id="IPR004843">
    <property type="entry name" value="Calcineurin-like_PHP"/>
</dbReference>
<dbReference type="AlphaFoldDB" id="A0A369AWF7"/>
<gene>
    <name evidence="2" type="ORF">CBF32_06830</name>
</gene>
<evidence type="ECO:0000313" key="3">
    <source>
        <dbReference type="Proteomes" id="UP000288197"/>
    </source>
</evidence>
<accession>A0A369AWF7</accession>
<dbReference type="CDD" id="cd00144">
    <property type="entry name" value="MPP_PPP_family"/>
    <property type="match status" value="1"/>
</dbReference>
<dbReference type="PANTHER" id="PTHR42850:SF4">
    <property type="entry name" value="ZINC-DEPENDENT ENDOPOLYPHOSPHATASE"/>
    <property type="match status" value="1"/>
</dbReference>
<dbReference type="GO" id="GO:0008803">
    <property type="term" value="F:bis(5'-nucleosyl)-tetraphosphatase (symmetrical) activity"/>
    <property type="evidence" value="ECO:0007669"/>
    <property type="project" value="TreeGrafter"/>
</dbReference>
<dbReference type="OrthoDB" id="384253at2"/>
<feature type="domain" description="Calcineurin-like phosphoesterase" evidence="1">
    <location>
        <begin position="6"/>
        <end position="198"/>
    </location>
</feature>
<organism evidence="2 3">
    <name type="scientific">Vagococcus fluvialis</name>
    <dbReference type="NCBI Taxonomy" id="2738"/>
    <lineage>
        <taxon>Bacteria</taxon>
        <taxon>Bacillati</taxon>
        <taxon>Bacillota</taxon>
        <taxon>Bacilli</taxon>
        <taxon>Lactobacillales</taxon>
        <taxon>Enterococcaceae</taxon>
        <taxon>Vagococcus</taxon>
    </lineage>
</organism>
<proteinExistence type="predicted"/>
<comment type="caution">
    <text evidence="2">The sequence shown here is derived from an EMBL/GenBank/DDBJ whole genome shotgun (WGS) entry which is preliminary data.</text>
</comment>
<sequence>MSDLLYVIGDIHGEYEMFQILLKDYDETYQQLVLIGDLLDRGARSKECLLLGKQLVEEKRAIYLKGNHEDIFLRFLDDPEERYPNYILNGGGETIESLLHTGAVAEYSPTEISMLIKSRYKELISFLRELPLYYEWYDYLFVHAGINLEKDNWQDTSERDFLWIRKEFHEGKNHTNKTIVFGHTPAMYLFNDTTTTKLWQMDRKIGIDGGGVYGGSIHGVVFNPQGIVQDIEVFNEHAWEPKFETH</sequence>
<name>A0A369AWF7_9ENTE</name>
<dbReference type="RefSeq" id="WP_114289601.1">
    <property type="nucleotide sequence ID" value="NZ_NGJX01000005.1"/>
</dbReference>
<keyword evidence="3" id="KW-1185">Reference proteome</keyword>
<dbReference type="PANTHER" id="PTHR42850">
    <property type="entry name" value="METALLOPHOSPHOESTERASE"/>
    <property type="match status" value="1"/>
</dbReference>
<dbReference type="InterPro" id="IPR050126">
    <property type="entry name" value="Ap4A_hydrolase"/>
</dbReference>
<dbReference type="GeneID" id="63146365"/>
<dbReference type="GO" id="GO:0016791">
    <property type="term" value="F:phosphatase activity"/>
    <property type="evidence" value="ECO:0007669"/>
    <property type="project" value="TreeGrafter"/>
</dbReference>